<dbReference type="WBParaSite" id="L893_g27231.t1">
    <property type="protein sequence ID" value="L893_g27231.t1"/>
    <property type="gene ID" value="L893_g27231"/>
</dbReference>
<evidence type="ECO:0000313" key="2">
    <source>
        <dbReference type="WBParaSite" id="L893_g27231.t1"/>
    </source>
</evidence>
<protein>
    <submittedName>
        <fullName evidence="2">Lipoprotein</fullName>
    </submittedName>
</protein>
<keyword evidence="1" id="KW-1185">Reference proteome</keyword>
<dbReference type="Proteomes" id="UP000095287">
    <property type="component" value="Unplaced"/>
</dbReference>
<name>A0A1I7ZJR0_9BILA</name>
<evidence type="ECO:0000313" key="1">
    <source>
        <dbReference type="Proteomes" id="UP000095287"/>
    </source>
</evidence>
<proteinExistence type="predicted"/>
<accession>A0A1I7ZJR0</accession>
<sequence>MTFRSGYALYSTGYGALSTKIRLLGNVDILLSGYFTTGTFSNNIFANVCGIFSQQQGQNIREVGGKDDILKREIVSDEHAE</sequence>
<organism evidence="1 2">
    <name type="scientific">Steinernema glaseri</name>
    <dbReference type="NCBI Taxonomy" id="37863"/>
    <lineage>
        <taxon>Eukaryota</taxon>
        <taxon>Metazoa</taxon>
        <taxon>Ecdysozoa</taxon>
        <taxon>Nematoda</taxon>
        <taxon>Chromadorea</taxon>
        <taxon>Rhabditida</taxon>
        <taxon>Tylenchina</taxon>
        <taxon>Panagrolaimomorpha</taxon>
        <taxon>Strongyloidoidea</taxon>
        <taxon>Steinernematidae</taxon>
        <taxon>Steinernema</taxon>
    </lineage>
</organism>
<dbReference type="AlphaFoldDB" id="A0A1I7ZJR0"/>
<reference evidence="2" key="1">
    <citation type="submission" date="2016-11" db="UniProtKB">
        <authorList>
            <consortium name="WormBaseParasite"/>
        </authorList>
    </citation>
    <scope>IDENTIFICATION</scope>
</reference>